<gene>
    <name evidence="2" type="ordered locus">Sta7437_2429</name>
    <name evidence="3" type="ordered locus">Sta7437_3163</name>
</gene>
<organism evidence="2 4">
    <name type="scientific">Stanieria cyanosphaera (strain ATCC 29371 / PCC 7437)</name>
    <dbReference type="NCBI Taxonomy" id="111780"/>
    <lineage>
        <taxon>Bacteria</taxon>
        <taxon>Bacillati</taxon>
        <taxon>Cyanobacteriota</taxon>
        <taxon>Cyanophyceae</taxon>
        <taxon>Pleurocapsales</taxon>
        <taxon>Dermocarpellaceae</taxon>
        <taxon>Stanieria</taxon>
    </lineage>
</organism>
<accession>K9XV61</accession>
<dbReference type="HOGENOM" id="CLU_3222331_0_0_3"/>
<dbReference type="KEGG" id="scs:Sta7437_2429"/>
<feature type="region of interest" description="Disordered" evidence="1">
    <location>
        <begin position="1"/>
        <end position="28"/>
    </location>
</feature>
<dbReference type="KEGG" id="scs:Sta7437_3163"/>
<reference evidence="2" key="1">
    <citation type="submission" date="2012-06" db="EMBL/GenBank/DDBJ databases">
        <title>Finished chromosome of genome of Stanieria cyanosphaera PCC 7437.</title>
        <authorList>
            <consortium name="US DOE Joint Genome Institute"/>
            <person name="Gugger M."/>
            <person name="Coursin T."/>
            <person name="Rippka R."/>
            <person name="Tandeau De Marsac N."/>
            <person name="Huntemann M."/>
            <person name="Wei C.-L."/>
            <person name="Han J."/>
            <person name="Detter J.C."/>
            <person name="Han C."/>
            <person name="Tapia R."/>
            <person name="Davenport K."/>
            <person name="Daligault H."/>
            <person name="Erkkila T."/>
            <person name="Gu W."/>
            <person name="Munk A.C.C."/>
            <person name="Teshima H."/>
            <person name="Xu Y."/>
            <person name="Chain P."/>
            <person name="Chen A."/>
            <person name="Krypides N."/>
            <person name="Mavromatis K."/>
            <person name="Markowitz V."/>
            <person name="Szeto E."/>
            <person name="Ivanova N."/>
            <person name="Mikhailova N."/>
            <person name="Ovchinnikova G."/>
            <person name="Pagani I."/>
            <person name="Pati A."/>
            <person name="Goodwin L."/>
            <person name="Peters L."/>
            <person name="Pitluck S."/>
            <person name="Woyke T."/>
            <person name="Kerfeld C."/>
        </authorList>
    </citation>
    <scope>NUCLEOTIDE SEQUENCE</scope>
    <source>
        <strain evidence="2">PCC 7437</strain>
    </source>
</reference>
<reference evidence="4" key="2">
    <citation type="journal article" date="2013" name="Proc. Natl. Acad. Sci. U.S.A.">
        <title>Improving the coverage of the cyanobacterial phylum using diversity-driven genome sequencing.</title>
        <authorList>
            <person name="Shih P.M."/>
            <person name="Wu D."/>
            <person name="Latifi A."/>
            <person name="Axen S.D."/>
            <person name="Fewer D.P."/>
            <person name="Talla E."/>
            <person name="Calteau A."/>
            <person name="Cai F."/>
            <person name="Tandeau de Marsac N."/>
            <person name="Rippka R."/>
            <person name="Herdman M."/>
            <person name="Sivonen K."/>
            <person name="Coursin T."/>
            <person name="Laurent T."/>
            <person name="Goodwin L."/>
            <person name="Nolan M."/>
            <person name="Davenport K.W."/>
            <person name="Han C.S."/>
            <person name="Rubin E.M."/>
            <person name="Eisen J.A."/>
            <person name="Woyke T."/>
            <person name="Gugger M."/>
            <person name="Kerfeld C.A."/>
        </authorList>
    </citation>
    <scope>NUCLEOTIDE SEQUENCE [LARGE SCALE GENOMIC DNA]</scope>
    <source>
        <strain evidence="4">ATCC 29371 / PCC 7437</strain>
    </source>
</reference>
<dbReference type="EMBL" id="CP003653">
    <property type="protein sequence ID" value="AFZ36672.1"/>
    <property type="molecule type" value="Genomic_DNA"/>
</dbReference>
<evidence type="ECO:0000313" key="3">
    <source>
        <dbReference type="EMBL" id="AFZ36672.1"/>
    </source>
</evidence>
<protein>
    <submittedName>
        <fullName evidence="2">Uncharacterized protein</fullName>
    </submittedName>
</protein>
<name>K9XV61_STAC7</name>
<dbReference type="AlphaFoldDB" id="K9XV61"/>
<dbReference type="Proteomes" id="UP000010473">
    <property type="component" value="Chromosome"/>
</dbReference>
<sequence length="44" mass="5167">MYAHPTQGLEFPTKRLSGNHYSVPKRTPKDLDQRFMTRLFSEGQ</sequence>
<keyword evidence="4" id="KW-1185">Reference proteome</keyword>
<proteinExistence type="predicted"/>
<evidence type="ECO:0000256" key="1">
    <source>
        <dbReference type="SAM" id="MobiDB-lite"/>
    </source>
</evidence>
<evidence type="ECO:0000313" key="2">
    <source>
        <dbReference type="EMBL" id="AFZ35966.1"/>
    </source>
</evidence>
<evidence type="ECO:0000313" key="4">
    <source>
        <dbReference type="Proteomes" id="UP000010473"/>
    </source>
</evidence>
<dbReference type="EMBL" id="CP003653">
    <property type="protein sequence ID" value="AFZ35966.1"/>
    <property type="molecule type" value="Genomic_DNA"/>
</dbReference>